<evidence type="ECO:0000313" key="7">
    <source>
        <dbReference type="EMBL" id="KGF47340.1"/>
    </source>
</evidence>
<keyword evidence="5 6" id="KW-0472">Membrane</keyword>
<dbReference type="NCBIfam" id="NF007938">
    <property type="entry name" value="PRK10655.1"/>
    <property type="match status" value="1"/>
</dbReference>
<dbReference type="Gene3D" id="1.20.1740.10">
    <property type="entry name" value="Amino acid/polyamine transporter I"/>
    <property type="match status" value="1"/>
</dbReference>
<dbReference type="GO" id="GO:0005886">
    <property type="term" value="C:plasma membrane"/>
    <property type="evidence" value="ECO:0007669"/>
    <property type="project" value="UniProtKB-SubCell"/>
</dbReference>
<feature type="transmembrane region" description="Helical" evidence="6">
    <location>
        <begin position="320"/>
        <end position="339"/>
    </location>
</feature>
<feature type="transmembrane region" description="Helical" evidence="6">
    <location>
        <begin position="120"/>
        <end position="139"/>
    </location>
</feature>
<evidence type="ECO:0000256" key="6">
    <source>
        <dbReference type="HAMAP-Rule" id="MF_02073"/>
    </source>
</evidence>
<feature type="transmembrane region" description="Helical" evidence="6">
    <location>
        <begin position="386"/>
        <end position="403"/>
    </location>
</feature>
<feature type="transmembrane region" description="Helical" evidence="6">
    <location>
        <begin position="409"/>
        <end position="431"/>
    </location>
</feature>
<feature type="transmembrane region" description="Helical" evidence="6">
    <location>
        <begin position="271"/>
        <end position="291"/>
    </location>
</feature>
<feature type="transmembrane region" description="Helical" evidence="6">
    <location>
        <begin position="39"/>
        <end position="59"/>
    </location>
</feature>
<reference evidence="7 8" key="1">
    <citation type="submission" date="2014-07" db="EMBL/GenBank/DDBJ databases">
        <authorList>
            <person name="McCorrison J."/>
            <person name="Sanka R."/>
            <person name="Torralba M."/>
            <person name="Gillis M."/>
            <person name="Haft D.H."/>
            <person name="Methe B."/>
            <person name="Sutton G."/>
            <person name="Nelson K.E."/>
        </authorList>
    </citation>
    <scope>NUCLEOTIDE SEQUENCE [LARGE SCALE GENOMIC DNA]</scope>
    <source>
        <strain evidence="7 8">DNF00314</strain>
    </source>
</reference>
<dbReference type="AlphaFoldDB" id="A0A096AKM0"/>
<name>A0A096AKM0_9FIRM</name>
<protein>
    <recommendedName>
        <fullName evidence="6">Putrescine transporter</fullName>
    </recommendedName>
</protein>
<dbReference type="GO" id="GO:0015496">
    <property type="term" value="F:putrescine:ornithine antiporter activity"/>
    <property type="evidence" value="ECO:0007669"/>
    <property type="project" value="InterPro"/>
</dbReference>
<dbReference type="PANTHER" id="PTHR42770">
    <property type="entry name" value="AMINO ACID TRANSPORTER-RELATED"/>
    <property type="match status" value="1"/>
</dbReference>
<dbReference type="EMBL" id="JRNT01000013">
    <property type="protein sequence ID" value="KGF47340.1"/>
    <property type="molecule type" value="Genomic_DNA"/>
</dbReference>
<comment type="caution">
    <text evidence="6">Lacks conserved residue(s) required for the propagation of feature annotation.</text>
</comment>
<dbReference type="Pfam" id="PF13520">
    <property type="entry name" value="AA_permease_2"/>
    <property type="match status" value="1"/>
</dbReference>
<evidence type="ECO:0000256" key="3">
    <source>
        <dbReference type="ARBA" id="ARBA00022692"/>
    </source>
</evidence>
<gene>
    <name evidence="7" type="primary">potE</name>
    <name evidence="7" type="ORF">HMPREF0872_05010</name>
</gene>
<dbReference type="PIRSF" id="PIRSF006060">
    <property type="entry name" value="AA_transporter"/>
    <property type="match status" value="1"/>
</dbReference>
<feature type="transmembrane region" description="Helical" evidence="6">
    <location>
        <begin position="151"/>
        <end position="171"/>
    </location>
</feature>
<keyword evidence="8" id="KW-1185">Reference proteome</keyword>
<keyword evidence="4 6" id="KW-1133">Transmembrane helix</keyword>
<sequence length="446" mass="48524">MKTTARKMSVFQLTTLVAANMFGAGIIMLPTQLAQVGTISILSWLVTALGSLVLAYIFAQCGMFSTKRGGMGGYSEYTFGRTGHFMANYAYAVSLVIANVAIAISAVGYAAVLFDVTLNPWQISEATIVLLWLAAILNFGGNRRTGRIGNITVWGSVLPVIFISTVGWYYFSADMYVSVWNPNGIPFFDAVSESIALTLWSFLGFESAAANADAVENPKKNVPIATFFGTLIVAVIYIFSTNVMAGIVPHVDLLHSTAPFGLTFAYMFNDTIGKIVMAMMVISCCGAILCWQFTLSRVFKSCAEEGLFPKIFARVNRADAPVRGLVIILTVQTGMALMTTDESLNRQFVNLVNLAVVTNVFPYILTLLAASKLLKTEHAPLAMRSRIKPFLVIALVYCLYAMYAAGDIAVIGGLSVVLIGFVIYQVAFRLVPYFRRAISRSVTIKD</sequence>
<keyword evidence="6" id="KW-0813">Transport</keyword>
<comment type="subcellular location">
    <subcellularLocation>
        <location evidence="1 6">Cell membrane</location>
        <topology evidence="1 6">Multi-pass membrane protein</topology>
    </subcellularLocation>
</comment>
<feature type="transmembrane region" description="Helical" evidence="6">
    <location>
        <begin position="351"/>
        <end position="374"/>
    </location>
</feature>
<keyword evidence="2 6" id="KW-1003">Cell membrane</keyword>
<dbReference type="eggNOG" id="COG0531">
    <property type="taxonomic scope" value="Bacteria"/>
</dbReference>
<proteinExistence type="inferred from homology"/>
<feature type="transmembrane region" description="Helical" evidence="6">
    <location>
        <begin position="191"/>
        <end position="212"/>
    </location>
</feature>
<feature type="transmembrane region" description="Helical" evidence="6">
    <location>
        <begin position="224"/>
        <end position="251"/>
    </location>
</feature>
<dbReference type="Proteomes" id="UP000029628">
    <property type="component" value="Unassembled WGS sequence"/>
</dbReference>
<organism evidence="7 8">
    <name type="scientific">Veillonella montpellierensis DNF00314</name>
    <dbReference type="NCBI Taxonomy" id="1401067"/>
    <lineage>
        <taxon>Bacteria</taxon>
        <taxon>Bacillati</taxon>
        <taxon>Bacillota</taxon>
        <taxon>Negativicutes</taxon>
        <taxon>Veillonellales</taxon>
        <taxon>Veillonellaceae</taxon>
        <taxon>Veillonella</taxon>
    </lineage>
</organism>
<evidence type="ECO:0000256" key="1">
    <source>
        <dbReference type="ARBA" id="ARBA00004651"/>
    </source>
</evidence>
<dbReference type="InterPro" id="IPR050367">
    <property type="entry name" value="APC_superfamily"/>
</dbReference>
<dbReference type="HAMAP" id="MF_02073">
    <property type="entry name" value="Putrescine_transp"/>
    <property type="match status" value="1"/>
</dbReference>
<keyword evidence="3 6" id="KW-0812">Transmembrane</keyword>
<evidence type="ECO:0000256" key="2">
    <source>
        <dbReference type="ARBA" id="ARBA00022475"/>
    </source>
</evidence>
<dbReference type="InterPro" id="IPR002293">
    <property type="entry name" value="AA/rel_permease1"/>
</dbReference>
<feature type="transmembrane region" description="Helical" evidence="6">
    <location>
        <begin position="89"/>
        <end position="114"/>
    </location>
</feature>
<comment type="caution">
    <text evidence="7">The sequence shown here is derived from an EMBL/GenBank/DDBJ whole genome shotgun (WGS) entry which is preliminary data.</text>
</comment>
<dbReference type="NCBIfam" id="TIGR04299">
    <property type="entry name" value="antiport_PotE"/>
    <property type="match status" value="1"/>
</dbReference>
<comment type="similarity">
    <text evidence="6">Belongs to the amino acid-polyamine-organocation (APC) superfamily. Basic amino acid/polyamine antiporter (APA) (TC 2.A.3.2) family.</text>
</comment>
<evidence type="ECO:0000256" key="5">
    <source>
        <dbReference type="ARBA" id="ARBA00023136"/>
    </source>
</evidence>
<evidence type="ECO:0000313" key="8">
    <source>
        <dbReference type="Proteomes" id="UP000029628"/>
    </source>
</evidence>
<dbReference type="RefSeq" id="WP_038152507.1">
    <property type="nucleotide sequence ID" value="NZ_JRNT01000013.1"/>
</dbReference>
<dbReference type="PANTHER" id="PTHR42770:SF6">
    <property type="entry name" value="PUTRESCINE TRANSPORTER POTE"/>
    <property type="match status" value="1"/>
</dbReference>
<dbReference type="InterPro" id="IPR027566">
    <property type="entry name" value="Symport/antiport_PotE"/>
</dbReference>
<evidence type="ECO:0000256" key="4">
    <source>
        <dbReference type="ARBA" id="ARBA00022989"/>
    </source>
</evidence>
<accession>A0A096AKM0</accession>